<evidence type="ECO:0000313" key="7">
    <source>
        <dbReference type="Proteomes" id="UP000198677"/>
    </source>
</evidence>
<name>A0A1H7L006_9NOCA</name>
<dbReference type="InterPro" id="IPR002197">
    <property type="entry name" value="HTH_Fis"/>
</dbReference>
<keyword evidence="3" id="KW-0805">Transcription regulation</keyword>
<keyword evidence="7" id="KW-1185">Reference proteome</keyword>
<proteinExistence type="predicted"/>
<dbReference type="InterPro" id="IPR027417">
    <property type="entry name" value="P-loop_NTPase"/>
</dbReference>
<evidence type="ECO:0000259" key="5">
    <source>
        <dbReference type="PROSITE" id="PS50045"/>
    </source>
</evidence>
<dbReference type="PANTHER" id="PTHR32071:SF122">
    <property type="entry name" value="SIGMA FACTOR"/>
    <property type="match status" value="1"/>
</dbReference>
<dbReference type="InterPro" id="IPR058031">
    <property type="entry name" value="AAA_lid_NorR"/>
</dbReference>
<evidence type="ECO:0000256" key="3">
    <source>
        <dbReference type="ARBA" id="ARBA00023015"/>
    </source>
</evidence>
<dbReference type="InterPro" id="IPR009057">
    <property type="entry name" value="Homeodomain-like_sf"/>
</dbReference>
<keyword evidence="4" id="KW-0804">Transcription</keyword>
<dbReference type="GO" id="GO:0043565">
    <property type="term" value="F:sequence-specific DNA binding"/>
    <property type="evidence" value="ECO:0007669"/>
    <property type="project" value="InterPro"/>
</dbReference>
<evidence type="ECO:0000256" key="4">
    <source>
        <dbReference type="ARBA" id="ARBA00023163"/>
    </source>
</evidence>
<sequence length="555" mass="59351">MNPGETDGRAAVRPEIALSWKRSALSGVGPGDGFDADPATDLDLSSRLLRAARPILDEVAIQIAGTGLCLLLADRDCRIVARVFDNHQVERHLEKLGAVIGSRFGEDTAGTNAIGTPVEVRRGIVINGEEHYLERLKGLSCYGHPILHPVTHRVEGILDMTCIAPRANSLFAPFLQRAAADIERRLLEGSRASEQRLVDAFQRVSPQRHVAVAAIGEDILLSNRTVLDLLDVADHAALRGLAADLLPDQSRTVDLELASGQLATVQADRIAGTNGGTLFLVEHVHRPHVPIRRRPDGAGVADRAREELRRVRGSAEAVAIVGESGSGRTTAVRDLAGADPVHWTDASRIPIVGIDRWLSALLEQAAATGGVLAVEHADLLPAATLPVVTDLLPAQGGPRMVLTSGPIEDLPPATAAMIARCPERIVVPPLRQRIGELPEIAQAMLDEIEPGLSLTSTALEALVAGEWPGNLTELRVVLARTARDRASTRLGLADLPDAYRTSSRVTRLAGRERAERQAIIDALQECGGNKVHAAAKLGISRSTLYSRIRALDVTP</sequence>
<dbReference type="PANTHER" id="PTHR32071">
    <property type="entry name" value="TRANSCRIPTIONAL REGULATORY PROTEIN"/>
    <property type="match status" value="1"/>
</dbReference>
<keyword evidence="2" id="KW-0067">ATP-binding</keyword>
<accession>A0A1H7L006</accession>
<dbReference type="InterPro" id="IPR029016">
    <property type="entry name" value="GAF-like_dom_sf"/>
</dbReference>
<feature type="domain" description="Sigma-54 factor interaction" evidence="5">
    <location>
        <begin position="425"/>
        <end position="483"/>
    </location>
</feature>
<dbReference type="PRINTS" id="PR01590">
    <property type="entry name" value="HTHFIS"/>
</dbReference>
<protein>
    <submittedName>
        <fullName evidence="6">Regulatory protein, Fis family</fullName>
    </submittedName>
</protein>
<dbReference type="GO" id="GO:0005524">
    <property type="term" value="F:ATP binding"/>
    <property type="evidence" value="ECO:0007669"/>
    <property type="project" value="UniProtKB-KW"/>
</dbReference>
<dbReference type="Proteomes" id="UP000198677">
    <property type="component" value="Unassembled WGS sequence"/>
</dbReference>
<dbReference type="Gene3D" id="1.10.10.60">
    <property type="entry name" value="Homeodomain-like"/>
    <property type="match status" value="1"/>
</dbReference>
<dbReference type="Gene3D" id="3.30.450.40">
    <property type="match status" value="1"/>
</dbReference>
<dbReference type="SUPFAM" id="SSF55781">
    <property type="entry name" value="GAF domain-like"/>
    <property type="match status" value="1"/>
</dbReference>
<dbReference type="InterPro" id="IPR002078">
    <property type="entry name" value="Sigma_54_int"/>
</dbReference>
<dbReference type="GO" id="GO:0006355">
    <property type="term" value="P:regulation of DNA-templated transcription"/>
    <property type="evidence" value="ECO:0007669"/>
    <property type="project" value="InterPro"/>
</dbReference>
<dbReference type="EMBL" id="FOAW01000004">
    <property type="protein sequence ID" value="SEK92308.1"/>
    <property type="molecule type" value="Genomic_DNA"/>
</dbReference>
<dbReference type="Pfam" id="PF25601">
    <property type="entry name" value="AAA_lid_14"/>
    <property type="match status" value="1"/>
</dbReference>
<dbReference type="PROSITE" id="PS50045">
    <property type="entry name" value="SIGMA54_INTERACT_4"/>
    <property type="match status" value="1"/>
</dbReference>
<evidence type="ECO:0000256" key="1">
    <source>
        <dbReference type="ARBA" id="ARBA00022741"/>
    </source>
</evidence>
<dbReference type="SUPFAM" id="SSF52540">
    <property type="entry name" value="P-loop containing nucleoside triphosphate hydrolases"/>
    <property type="match status" value="1"/>
</dbReference>
<dbReference type="OrthoDB" id="5496274at2"/>
<organism evidence="6 7">
    <name type="scientific">Rhodococcus maanshanensis</name>
    <dbReference type="NCBI Taxonomy" id="183556"/>
    <lineage>
        <taxon>Bacteria</taxon>
        <taxon>Bacillati</taxon>
        <taxon>Actinomycetota</taxon>
        <taxon>Actinomycetes</taxon>
        <taxon>Mycobacteriales</taxon>
        <taxon>Nocardiaceae</taxon>
        <taxon>Rhodococcus</taxon>
    </lineage>
</organism>
<dbReference type="AlphaFoldDB" id="A0A1H7L006"/>
<dbReference type="Pfam" id="PF02954">
    <property type="entry name" value="HTH_8"/>
    <property type="match status" value="1"/>
</dbReference>
<dbReference type="Gene3D" id="1.10.8.60">
    <property type="match status" value="1"/>
</dbReference>
<gene>
    <name evidence="6" type="ORF">SAMN05444583_104221</name>
</gene>
<evidence type="ECO:0000256" key="2">
    <source>
        <dbReference type="ARBA" id="ARBA00022840"/>
    </source>
</evidence>
<dbReference type="RefSeq" id="WP_072750927.1">
    <property type="nucleotide sequence ID" value="NZ_FOAW01000004.1"/>
</dbReference>
<reference evidence="7" key="1">
    <citation type="submission" date="2016-10" db="EMBL/GenBank/DDBJ databases">
        <authorList>
            <person name="Varghese N."/>
            <person name="Submissions S."/>
        </authorList>
    </citation>
    <scope>NUCLEOTIDE SEQUENCE [LARGE SCALE GENOMIC DNA]</scope>
    <source>
        <strain evidence="7">DSM 44675</strain>
    </source>
</reference>
<evidence type="ECO:0000313" key="6">
    <source>
        <dbReference type="EMBL" id="SEK92308.1"/>
    </source>
</evidence>
<keyword evidence="1" id="KW-0547">Nucleotide-binding</keyword>
<dbReference type="SUPFAM" id="SSF46689">
    <property type="entry name" value="Homeodomain-like"/>
    <property type="match status" value="1"/>
</dbReference>